<keyword evidence="2" id="KW-1185">Reference proteome</keyword>
<dbReference type="Gene3D" id="1.10.1220.10">
    <property type="entry name" value="Met repressor-like"/>
    <property type="match status" value="1"/>
</dbReference>
<organism evidence="1 2">
    <name type="scientific">Cytobacillus horneckiae</name>
    <dbReference type="NCBI Taxonomy" id="549687"/>
    <lineage>
        <taxon>Bacteria</taxon>
        <taxon>Bacillati</taxon>
        <taxon>Bacillota</taxon>
        <taxon>Bacilli</taxon>
        <taxon>Bacillales</taxon>
        <taxon>Bacillaceae</taxon>
        <taxon>Cytobacillus</taxon>
    </lineage>
</organism>
<comment type="caution">
    <text evidence="1">The sequence shown here is derived from an EMBL/GenBank/DDBJ whole genome shotgun (WGS) entry which is preliminary data.</text>
</comment>
<gene>
    <name evidence="1" type="ORF">CWS20_00890</name>
</gene>
<name>A0A2N0ZN03_9BACI</name>
<sequence length="106" mass="12235">MKTYNYNYPVALKEGWQTYQEQTYCTNESHAIINLLNAGLQHIEIEPILFNPKETVSFTMKLPEPLLKRIDESKEKLGVKTRSKAIFLLIGKGLAKHQQDQNEGKE</sequence>
<dbReference type="InterPro" id="IPR013321">
    <property type="entry name" value="Arc_rbn_hlx_hlx"/>
</dbReference>
<reference evidence="1 2" key="1">
    <citation type="journal article" date="2010" name="Int. J. Syst. Evol. Microbiol.">
        <title>Bacillus horneckiae sp. nov., isolated from a spacecraft-assembly clean room.</title>
        <authorList>
            <person name="Vaishampayan P."/>
            <person name="Probst A."/>
            <person name="Krishnamurthi S."/>
            <person name="Ghosh S."/>
            <person name="Osman S."/>
            <person name="McDowall A."/>
            <person name="Ruckmani A."/>
            <person name="Mayilraj S."/>
            <person name="Venkateswaran K."/>
        </authorList>
    </citation>
    <scope>NUCLEOTIDE SEQUENCE [LARGE SCALE GENOMIC DNA]</scope>
    <source>
        <strain evidence="2">1PO1SC</strain>
    </source>
</reference>
<proteinExistence type="predicted"/>
<evidence type="ECO:0000313" key="2">
    <source>
        <dbReference type="Proteomes" id="UP000233343"/>
    </source>
</evidence>
<protein>
    <submittedName>
        <fullName evidence="1">Uncharacterized protein</fullName>
    </submittedName>
</protein>
<accession>A0A2N0ZN03</accession>
<dbReference type="Proteomes" id="UP000233343">
    <property type="component" value="Unassembled WGS sequence"/>
</dbReference>
<dbReference type="GO" id="GO:0006355">
    <property type="term" value="P:regulation of DNA-templated transcription"/>
    <property type="evidence" value="ECO:0007669"/>
    <property type="project" value="InterPro"/>
</dbReference>
<dbReference type="RefSeq" id="WP_101226193.1">
    <property type="nucleotide sequence ID" value="NZ_JARSFA010000023.1"/>
</dbReference>
<dbReference type="EMBL" id="PISD01000003">
    <property type="protein sequence ID" value="PKG30883.1"/>
    <property type="molecule type" value="Genomic_DNA"/>
</dbReference>
<evidence type="ECO:0000313" key="1">
    <source>
        <dbReference type="EMBL" id="PKG30883.1"/>
    </source>
</evidence>
<dbReference type="AlphaFoldDB" id="A0A2N0ZN03"/>
<dbReference type="CDD" id="cd22231">
    <property type="entry name" value="RHH_NikR_HicB-like"/>
    <property type="match status" value="1"/>
</dbReference>